<feature type="transmembrane region" description="Helical" evidence="1">
    <location>
        <begin position="148"/>
        <end position="172"/>
    </location>
</feature>
<dbReference type="Pfam" id="PF05940">
    <property type="entry name" value="NnrS"/>
    <property type="match status" value="1"/>
</dbReference>
<feature type="transmembrane region" description="Helical" evidence="1">
    <location>
        <begin position="364"/>
        <end position="385"/>
    </location>
</feature>
<evidence type="ECO:0000313" key="2">
    <source>
        <dbReference type="EMBL" id="SFV52103.1"/>
    </source>
</evidence>
<accession>A0A1W1BF25</accession>
<name>A0A1W1BF25_9ZZZZ</name>
<keyword evidence="1" id="KW-0812">Transmembrane</keyword>
<dbReference type="AlphaFoldDB" id="A0A1W1BF25"/>
<sequence>MHMKFSEDSENSYFFSQPHQPFFVLAFINAVVIMFIFLLAYNGRINLAIPPSDFHAYGLTYLMFTPAFFAFLFTTFPRFSSTPVIEKKSYMRIFSFYYIGSVLFILGSIVSPILSVSGMLILLAGHLLGILILKNRYMLSPTEDKHDIFWILLAMVFGLVAHFLFIIGELFVGSFIGFSMEVSVYLYLFLLAFSVAQRMVPFFSHCMVERNDTLLRNVFLLLGLHILLEGIVTNSSFIVDLILAYIIAKELFRWQLPFPNPNPMLWILHLALYWIPVAFLFGAMSNFITLINGTDFLFLDIHILMLGFVFTILIGFGTRVTIGHSGNMMQAGLWEKILFNWTQVVVIIRLFTSMMAALGYNFLVLFDISVTVWLLMFILWAIRFFKLLIFGKKLGE</sequence>
<feature type="transmembrane region" description="Helical" evidence="1">
    <location>
        <begin position="184"/>
        <end position="203"/>
    </location>
</feature>
<proteinExistence type="predicted"/>
<feature type="transmembrane region" description="Helical" evidence="1">
    <location>
        <begin position="54"/>
        <end position="76"/>
    </location>
</feature>
<reference evidence="2" key="1">
    <citation type="submission" date="2016-10" db="EMBL/GenBank/DDBJ databases">
        <authorList>
            <person name="de Groot N.N."/>
        </authorList>
    </citation>
    <scope>NUCLEOTIDE SEQUENCE</scope>
</reference>
<feature type="transmembrane region" description="Helical" evidence="1">
    <location>
        <begin position="21"/>
        <end position="42"/>
    </location>
</feature>
<dbReference type="EMBL" id="FPHD01000018">
    <property type="protein sequence ID" value="SFV52103.1"/>
    <property type="molecule type" value="Genomic_DNA"/>
</dbReference>
<evidence type="ECO:0000256" key="1">
    <source>
        <dbReference type="SAM" id="Phobius"/>
    </source>
</evidence>
<feature type="transmembrane region" description="Helical" evidence="1">
    <location>
        <begin position="96"/>
        <end position="128"/>
    </location>
</feature>
<feature type="transmembrane region" description="Helical" evidence="1">
    <location>
        <begin position="218"/>
        <end position="243"/>
    </location>
</feature>
<keyword evidence="1" id="KW-1133">Transmembrane helix</keyword>
<feature type="transmembrane region" description="Helical" evidence="1">
    <location>
        <begin position="296"/>
        <end position="316"/>
    </location>
</feature>
<organism evidence="2">
    <name type="scientific">hydrothermal vent metagenome</name>
    <dbReference type="NCBI Taxonomy" id="652676"/>
    <lineage>
        <taxon>unclassified sequences</taxon>
        <taxon>metagenomes</taxon>
        <taxon>ecological metagenomes</taxon>
    </lineage>
</organism>
<feature type="transmembrane region" description="Helical" evidence="1">
    <location>
        <begin position="264"/>
        <end position="284"/>
    </location>
</feature>
<gene>
    <name evidence="2" type="ORF">MNB_SV-8-870</name>
</gene>
<protein>
    <submittedName>
        <fullName evidence="2">NnrS protein involved in response to NO</fullName>
    </submittedName>
</protein>
<dbReference type="InterPro" id="IPR010266">
    <property type="entry name" value="NnrS"/>
</dbReference>
<feature type="transmembrane region" description="Helical" evidence="1">
    <location>
        <begin position="337"/>
        <end position="358"/>
    </location>
</feature>
<keyword evidence="1" id="KW-0472">Membrane</keyword>